<dbReference type="GO" id="GO:0004396">
    <property type="term" value="F:hexokinase activity"/>
    <property type="evidence" value="ECO:0007669"/>
    <property type="project" value="UniProtKB-EC"/>
</dbReference>
<dbReference type="Proteomes" id="UP000056255">
    <property type="component" value="Chromosome"/>
</dbReference>
<dbReference type="EMBL" id="CP012172">
    <property type="protein sequence ID" value="AKV74395.1"/>
    <property type="molecule type" value="Genomic_DNA"/>
</dbReference>
<organism evidence="2 8">
    <name type="scientific">Metallosphaera sedula</name>
    <dbReference type="NCBI Taxonomy" id="43687"/>
    <lineage>
        <taxon>Archaea</taxon>
        <taxon>Thermoproteota</taxon>
        <taxon>Thermoprotei</taxon>
        <taxon>Sulfolobales</taxon>
        <taxon>Sulfolobaceae</taxon>
        <taxon>Metallosphaera</taxon>
    </lineage>
</organism>
<dbReference type="OrthoDB" id="39947at2157"/>
<feature type="domain" description="ATPase BadF/BadG/BcrA/BcrD type" evidence="1">
    <location>
        <begin position="4"/>
        <end position="278"/>
    </location>
</feature>
<reference evidence="7 9" key="3">
    <citation type="submission" date="2015-07" db="EMBL/GenBank/DDBJ databases">
        <title>Physiological, transcriptional responses and genome re-sequencing of acid resistant extremely thermoacidophilic Metallosphaera sedula SARC-M1.</title>
        <authorList>
            <person name="Ai C."/>
            <person name="McCarthy S."/>
            <person name="Eckrich V."/>
            <person name="Rudrappa D."/>
            <person name="Qiu G."/>
            <person name="Blum P."/>
        </authorList>
    </citation>
    <scope>NUCLEOTIDE SEQUENCE [LARGE SCALE GENOMIC DNA]</scope>
    <source>
        <strain evidence="7 9">SARC-M1</strain>
    </source>
</reference>
<dbReference type="PATRIC" id="fig|43687.5.peg.1511"/>
<evidence type="ECO:0000313" key="4">
    <source>
        <dbReference type="EMBL" id="AKV76634.1"/>
    </source>
</evidence>
<dbReference type="GeneID" id="91755890"/>
<evidence type="ECO:0000313" key="5">
    <source>
        <dbReference type="EMBL" id="AKV78886.1"/>
    </source>
</evidence>
<reference evidence="10 11" key="2">
    <citation type="journal article" date="2015" name="Genome Announc.">
        <title>Complete Genome Sequences of Evolved Arsenate-Resistant Metallosphaera sedula Strains.</title>
        <authorList>
            <person name="Ai C."/>
            <person name="McCarthy S."/>
            <person name="Schackwitz W."/>
            <person name="Martin J."/>
            <person name="Lipzen A."/>
            <person name="Blum P."/>
        </authorList>
    </citation>
    <scope>NUCLEOTIDE SEQUENCE [LARGE SCALE GENOMIC DNA]</scope>
    <source>
        <strain evidence="5 11">ARS120-1</strain>
        <strain evidence="6 10">ARS120-2</strain>
        <strain evidence="3 13">ARS50-1</strain>
        <strain evidence="4 12">ARS50-2</strain>
    </source>
</reference>
<gene>
    <name evidence="2" type="ORF">HA72_1390</name>
    <name evidence="3" type="ORF">MsedA_1408</name>
    <name evidence="4" type="ORF">MsedB_1410</name>
    <name evidence="5" type="ORF">MsedC_1408</name>
    <name evidence="6" type="ORF">MsedD_1409</name>
    <name evidence="7" type="ORF">MsedE_1414</name>
</gene>
<dbReference type="PANTHER" id="PTHR43190">
    <property type="entry name" value="N-ACETYL-D-GLUCOSAMINE KINASE"/>
    <property type="match status" value="1"/>
</dbReference>
<evidence type="ECO:0000313" key="11">
    <source>
        <dbReference type="Proteomes" id="UP000062398"/>
    </source>
</evidence>
<dbReference type="EMBL" id="CP008822">
    <property type="protein sequence ID" value="AIM27532.1"/>
    <property type="molecule type" value="Genomic_DNA"/>
</dbReference>
<protein>
    <submittedName>
        <fullName evidence="2">Hexokinase</fullName>
        <ecNumber evidence="2">2.7.1.1</ecNumber>
    </submittedName>
</protein>
<reference evidence="2 8" key="1">
    <citation type="journal article" date="2014" name="J. Bacteriol.">
        <title>Role of an Archaeal PitA Transporter in the Copper and Arsenic Resistance of Metallosphaera sedula, an Extreme Thermoacidophile.</title>
        <authorList>
            <person name="McCarthy S."/>
            <person name="Ai C."/>
            <person name="Wheaton G."/>
            <person name="Tevatia R."/>
            <person name="Eckrich V."/>
            <person name="Kelly R."/>
            <person name="Blum P."/>
        </authorList>
    </citation>
    <scope>NUCLEOTIDE SEQUENCE [LARGE SCALE GENOMIC DNA]</scope>
    <source>
        <strain evidence="2 8">CuR1</strain>
    </source>
</reference>
<evidence type="ECO:0000313" key="12">
    <source>
        <dbReference type="Proteomes" id="UP000062475"/>
    </source>
</evidence>
<dbReference type="EMBL" id="CP012173">
    <property type="protein sequence ID" value="AKV76634.1"/>
    <property type="molecule type" value="Genomic_DNA"/>
</dbReference>
<accession>A0A088E716</accession>
<dbReference type="InterPro" id="IPR002731">
    <property type="entry name" value="ATPase_BadF"/>
</dbReference>
<dbReference type="Proteomes" id="UP000062398">
    <property type="component" value="Chromosome"/>
</dbReference>
<dbReference type="Proteomes" id="UP000029084">
    <property type="component" value="Chromosome"/>
</dbReference>
<dbReference type="EMBL" id="CP012175">
    <property type="protein sequence ID" value="AKV81131.1"/>
    <property type="molecule type" value="Genomic_DNA"/>
</dbReference>
<dbReference type="Pfam" id="PF01869">
    <property type="entry name" value="BcrAD_BadFG"/>
    <property type="match status" value="1"/>
</dbReference>
<dbReference type="EMBL" id="CP012174">
    <property type="protein sequence ID" value="AKV78886.1"/>
    <property type="molecule type" value="Genomic_DNA"/>
</dbReference>
<evidence type="ECO:0000313" key="10">
    <source>
        <dbReference type="Proteomes" id="UP000061362"/>
    </source>
</evidence>
<dbReference type="Proteomes" id="UP000068832">
    <property type="component" value="Chromosome"/>
</dbReference>
<dbReference type="SUPFAM" id="SSF53067">
    <property type="entry name" value="Actin-like ATPase domain"/>
    <property type="match status" value="2"/>
</dbReference>
<dbReference type="PANTHER" id="PTHR43190:SF3">
    <property type="entry name" value="N-ACETYL-D-GLUCOSAMINE KINASE"/>
    <property type="match status" value="1"/>
</dbReference>
<dbReference type="RefSeq" id="WP_012021335.1">
    <property type="nucleotide sequence ID" value="NZ_AP019770.1"/>
</dbReference>
<dbReference type="OMA" id="IETRYDM"/>
<name>A0A088E716_9CREN</name>
<evidence type="ECO:0000259" key="1">
    <source>
        <dbReference type="Pfam" id="PF01869"/>
    </source>
</evidence>
<sequence>MIVVGVDGGGTKTKAIAVECTNGIGKIISEHETGGSNFHNVGIKKAAQRIREAVMESTRGVIPDLLVMGLAGLDSRYDYEVLWENLHELGKQVIMDNDSFFLLYSETRGGKGVIVISGTGSVILGLDGSRKVRAEGAGWFLSDTGSAYWIGREALRYLTKVLQGVEKETEMTKVLMKSLRIRDIDDLIYWVYHKGHKVERVASVSKIVDKASRKRDDVATSILSRAANELGEIASRVAREVRSDSVYVVGGMFRSRTYSREFEKVMSKWKIKVLRIDKDPTMGPLMYALDKINCKLSVS</sequence>
<keyword evidence="2" id="KW-0808">Transferase</keyword>
<dbReference type="AlphaFoldDB" id="A0A088E716"/>
<dbReference type="Proteomes" id="UP000062475">
    <property type="component" value="Chromosome"/>
</dbReference>
<evidence type="ECO:0000313" key="8">
    <source>
        <dbReference type="Proteomes" id="UP000029084"/>
    </source>
</evidence>
<evidence type="ECO:0000313" key="3">
    <source>
        <dbReference type="EMBL" id="AKV74395.1"/>
    </source>
</evidence>
<evidence type="ECO:0000313" key="6">
    <source>
        <dbReference type="EMBL" id="AKV81131.1"/>
    </source>
</evidence>
<dbReference type="Gene3D" id="3.30.420.40">
    <property type="match status" value="2"/>
</dbReference>
<dbReference type="EMBL" id="CP012176">
    <property type="protein sequence ID" value="AKV83369.1"/>
    <property type="molecule type" value="Genomic_DNA"/>
</dbReference>
<keyword evidence="2" id="KW-0418">Kinase</keyword>
<proteinExistence type="predicted"/>
<dbReference type="InterPro" id="IPR052519">
    <property type="entry name" value="Euk-type_GlcNAc_Kinase"/>
</dbReference>
<dbReference type="InterPro" id="IPR043129">
    <property type="entry name" value="ATPase_NBD"/>
</dbReference>
<evidence type="ECO:0000313" key="7">
    <source>
        <dbReference type="EMBL" id="AKV83369.1"/>
    </source>
</evidence>
<dbReference type="EC" id="2.7.1.1" evidence="2"/>
<evidence type="ECO:0000313" key="9">
    <source>
        <dbReference type="Proteomes" id="UP000056255"/>
    </source>
</evidence>
<evidence type="ECO:0000313" key="13">
    <source>
        <dbReference type="Proteomes" id="UP000068832"/>
    </source>
</evidence>
<dbReference type="Proteomes" id="UP000061362">
    <property type="component" value="Chromosome"/>
</dbReference>
<evidence type="ECO:0000313" key="2">
    <source>
        <dbReference type="EMBL" id="AIM27532.1"/>
    </source>
</evidence>